<evidence type="ECO:0000313" key="7">
    <source>
        <dbReference type="Proteomes" id="UP000503447"/>
    </source>
</evidence>
<evidence type="ECO:0000256" key="1">
    <source>
        <dbReference type="ARBA" id="ARBA00022741"/>
    </source>
</evidence>
<evidence type="ECO:0000256" key="4">
    <source>
        <dbReference type="ARBA" id="ARBA00023163"/>
    </source>
</evidence>
<keyword evidence="6" id="KW-0238">DNA-binding</keyword>
<dbReference type="Gene3D" id="1.10.10.60">
    <property type="entry name" value="Homeodomain-like"/>
    <property type="match status" value="1"/>
</dbReference>
<accession>A0A6M5YIJ8</accession>
<dbReference type="SUPFAM" id="SSF46689">
    <property type="entry name" value="Homeodomain-like"/>
    <property type="match status" value="1"/>
</dbReference>
<name>A0A6M5YIJ8_9BACT</name>
<dbReference type="InterPro" id="IPR002197">
    <property type="entry name" value="HTH_Fis"/>
</dbReference>
<evidence type="ECO:0000256" key="3">
    <source>
        <dbReference type="ARBA" id="ARBA00023015"/>
    </source>
</evidence>
<dbReference type="GO" id="GO:0005524">
    <property type="term" value="F:ATP binding"/>
    <property type="evidence" value="ECO:0007669"/>
    <property type="project" value="UniProtKB-KW"/>
</dbReference>
<sequence>MVSSRRLVLVAQDQRLAIAVQGHLQKAIQLTAPVVRFEDVPGLLTPETDGDLLFVAGDPTDAHQIEAVVRETKVQHLPAGLSVLETEAVRTSGRLDPLAPYLAHRFVWPHQPRELTAWAQHALSPGAPFAEPLTEAVAATIRRRLINHTPSLTAMVEQLCIAAAHDVTVLIEGETGTGKTYLAKLVHDCSVRRANRFLVVACGTLSGNLIASEFFGHVRGAFTSADAAKVGKFAAAGEGTILLDEIDTLGLEHQANLLRVIETGEFEPVGSNETQICKARIVAATNWNLADAVERGSFRRDLYYRLHVISFHLPPLRHRPEDIGPLVRGMVARYGTKYGKRLYGVCPEALRVLEAFPWPGNIRQLENVVQQAVLTSTGNELKVHHLSPQVLTRADAPAATLPMPGGFDGTLKQTREATERANILRALEKAGQSRTRAAQMLGVSRVTLYKKMKHYKLLQAKGPVAYPFDEFNSRVSGG</sequence>
<feature type="domain" description="Sigma-54 factor interaction" evidence="5">
    <location>
        <begin position="145"/>
        <end position="374"/>
    </location>
</feature>
<dbReference type="CDD" id="cd00009">
    <property type="entry name" value="AAA"/>
    <property type="match status" value="1"/>
</dbReference>
<dbReference type="Gene3D" id="1.10.8.60">
    <property type="match status" value="1"/>
</dbReference>
<keyword evidence="7" id="KW-1185">Reference proteome</keyword>
<dbReference type="Pfam" id="PF02954">
    <property type="entry name" value="HTH_8"/>
    <property type="match status" value="1"/>
</dbReference>
<evidence type="ECO:0000259" key="5">
    <source>
        <dbReference type="PROSITE" id="PS50045"/>
    </source>
</evidence>
<dbReference type="KEGG" id="ftj:FTUN_0870"/>
<reference evidence="7" key="1">
    <citation type="submission" date="2020-05" db="EMBL/GenBank/DDBJ databases">
        <title>Frigoriglobus tundricola gen. nov., sp. nov., a psychrotolerant cellulolytic planctomycete of the family Gemmataceae with two divergent copies of 16S rRNA gene.</title>
        <authorList>
            <person name="Kulichevskaya I.S."/>
            <person name="Ivanova A.A."/>
            <person name="Naumoff D.G."/>
            <person name="Beletsky A.V."/>
            <person name="Rijpstra W.I.C."/>
            <person name="Sinninghe Damste J.S."/>
            <person name="Mardanov A.V."/>
            <person name="Ravin N.V."/>
            <person name="Dedysh S.N."/>
        </authorList>
    </citation>
    <scope>NUCLEOTIDE SEQUENCE [LARGE SCALE GENOMIC DNA]</scope>
    <source>
        <strain evidence="7">PL17</strain>
    </source>
</reference>
<keyword evidence="3" id="KW-0805">Transcription regulation</keyword>
<dbReference type="PROSITE" id="PS00688">
    <property type="entry name" value="SIGMA54_INTERACT_3"/>
    <property type="match status" value="1"/>
</dbReference>
<protein>
    <submittedName>
        <fullName evidence="6">Sigma-54 dependent DNA-binding response regulator</fullName>
    </submittedName>
</protein>
<dbReference type="InterPro" id="IPR025662">
    <property type="entry name" value="Sigma_54_int_dom_ATP-bd_1"/>
</dbReference>
<proteinExistence type="predicted"/>
<dbReference type="PROSITE" id="PS50045">
    <property type="entry name" value="SIGMA54_INTERACT_4"/>
    <property type="match status" value="1"/>
</dbReference>
<dbReference type="PANTHER" id="PTHR32071">
    <property type="entry name" value="TRANSCRIPTIONAL REGULATORY PROTEIN"/>
    <property type="match status" value="1"/>
</dbReference>
<dbReference type="EMBL" id="CP053452">
    <property type="protein sequence ID" value="QJW93364.1"/>
    <property type="molecule type" value="Genomic_DNA"/>
</dbReference>
<dbReference type="InterPro" id="IPR027417">
    <property type="entry name" value="P-loop_NTPase"/>
</dbReference>
<keyword evidence="4" id="KW-0804">Transcription</keyword>
<dbReference type="SUPFAM" id="SSF52540">
    <property type="entry name" value="P-loop containing nucleoside triphosphate hydrolases"/>
    <property type="match status" value="1"/>
</dbReference>
<dbReference type="InterPro" id="IPR009057">
    <property type="entry name" value="Homeodomain-like_sf"/>
</dbReference>
<dbReference type="AlphaFoldDB" id="A0A6M5YIJ8"/>
<dbReference type="Pfam" id="PF25601">
    <property type="entry name" value="AAA_lid_14"/>
    <property type="match status" value="1"/>
</dbReference>
<dbReference type="RefSeq" id="WP_171469567.1">
    <property type="nucleotide sequence ID" value="NZ_CP053452.2"/>
</dbReference>
<dbReference type="InterPro" id="IPR003593">
    <property type="entry name" value="AAA+_ATPase"/>
</dbReference>
<dbReference type="GO" id="GO:0043565">
    <property type="term" value="F:sequence-specific DNA binding"/>
    <property type="evidence" value="ECO:0007669"/>
    <property type="project" value="InterPro"/>
</dbReference>
<dbReference type="PRINTS" id="PR01590">
    <property type="entry name" value="HTHFIS"/>
</dbReference>
<dbReference type="Gene3D" id="3.40.50.300">
    <property type="entry name" value="P-loop containing nucleotide triphosphate hydrolases"/>
    <property type="match status" value="1"/>
</dbReference>
<keyword evidence="2" id="KW-0067">ATP-binding</keyword>
<gene>
    <name evidence="6" type="ORF">FTUN_0870</name>
</gene>
<dbReference type="FunFam" id="3.40.50.300:FF:000006">
    <property type="entry name" value="DNA-binding transcriptional regulator NtrC"/>
    <property type="match status" value="1"/>
</dbReference>
<evidence type="ECO:0000313" key="6">
    <source>
        <dbReference type="EMBL" id="QJW93364.1"/>
    </source>
</evidence>
<dbReference type="GO" id="GO:0006355">
    <property type="term" value="P:regulation of DNA-templated transcription"/>
    <property type="evidence" value="ECO:0007669"/>
    <property type="project" value="InterPro"/>
</dbReference>
<evidence type="ECO:0000256" key="2">
    <source>
        <dbReference type="ARBA" id="ARBA00022840"/>
    </source>
</evidence>
<organism evidence="6 7">
    <name type="scientific">Frigoriglobus tundricola</name>
    <dbReference type="NCBI Taxonomy" id="2774151"/>
    <lineage>
        <taxon>Bacteria</taxon>
        <taxon>Pseudomonadati</taxon>
        <taxon>Planctomycetota</taxon>
        <taxon>Planctomycetia</taxon>
        <taxon>Gemmatales</taxon>
        <taxon>Gemmataceae</taxon>
        <taxon>Frigoriglobus</taxon>
    </lineage>
</organism>
<keyword evidence="1" id="KW-0547">Nucleotide-binding</keyword>
<dbReference type="Proteomes" id="UP000503447">
    <property type="component" value="Chromosome"/>
</dbReference>
<dbReference type="InterPro" id="IPR058031">
    <property type="entry name" value="AAA_lid_NorR"/>
</dbReference>
<dbReference type="Pfam" id="PF00158">
    <property type="entry name" value="Sigma54_activat"/>
    <property type="match status" value="1"/>
</dbReference>
<dbReference type="InterPro" id="IPR025944">
    <property type="entry name" value="Sigma_54_int_dom_CS"/>
</dbReference>
<dbReference type="PROSITE" id="PS00675">
    <property type="entry name" value="SIGMA54_INTERACT_1"/>
    <property type="match status" value="1"/>
</dbReference>
<dbReference type="SMART" id="SM00382">
    <property type="entry name" value="AAA"/>
    <property type="match status" value="1"/>
</dbReference>
<dbReference type="InterPro" id="IPR002078">
    <property type="entry name" value="Sigma_54_int"/>
</dbReference>